<evidence type="ECO:0000256" key="1">
    <source>
        <dbReference type="ARBA" id="ARBA00023015"/>
    </source>
</evidence>
<dbReference type="Proteomes" id="UP000659223">
    <property type="component" value="Unassembled WGS sequence"/>
</dbReference>
<dbReference type="EMBL" id="BMUT01000002">
    <property type="protein sequence ID" value="GGX70841.1"/>
    <property type="molecule type" value="Genomic_DNA"/>
</dbReference>
<evidence type="ECO:0000313" key="6">
    <source>
        <dbReference type="Proteomes" id="UP000659223"/>
    </source>
</evidence>
<accession>A0ABQ2Y8F4</accession>
<protein>
    <submittedName>
        <fullName evidence="5">AraC family transcriptional regulator</fullName>
    </submittedName>
</protein>
<dbReference type="InterPro" id="IPR052158">
    <property type="entry name" value="INH-QAR"/>
</dbReference>
<dbReference type="SUPFAM" id="SSF52317">
    <property type="entry name" value="Class I glutamine amidotransferase-like"/>
    <property type="match status" value="1"/>
</dbReference>
<keyword evidence="6" id="KW-1185">Reference proteome</keyword>
<dbReference type="InterPro" id="IPR002818">
    <property type="entry name" value="DJ-1/PfpI"/>
</dbReference>
<comment type="caution">
    <text evidence="5">The sequence shown here is derived from an EMBL/GenBank/DDBJ whole genome shotgun (WGS) entry which is preliminary data.</text>
</comment>
<feature type="region of interest" description="Disordered" evidence="3">
    <location>
        <begin position="362"/>
        <end position="389"/>
    </location>
</feature>
<dbReference type="PROSITE" id="PS01124">
    <property type="entry name" value="HTH_ARAC_FAMILY_2"/>
    <property type="match status" value="1"/>
</dbReference>
<dbReference type="Gene3D" id="1.10.10.60">
    <property type="entry name" value="Homeodomain-like"/>
    <property type="match status" value="1"/>
</dbReference>
<reference evidence="6" key="1">
    <citation type="journal article" date="2019" name="Int. J. Syst. Evol. Microbiol.">
        <title>The Global Catalogue of Microorganisms (GCM) 10K type strain sequencing project: providing services to taxonomists for standard genome sequencing and annotation.</title>
        <authorList>
            <consortium name="The Broad Institute Genomics Platform"/>
            <consortium name="The Broad Institute Genome Sequencing Center for Infectious Disease"/>
            <person name="Wu L."/>
            <person name="Ma J."/>
        </authorList>
    </citation>
    <scope>NUCLEOTIDE SEQUENCE [LARGE SCALE GENOMIC DNA]</scope>
    <source>
        <strain evidence="6">JCM 4586</strain>
    </source>
</reference>
<dbReference type="PANTHER" id="PTHR43130">
    <property type="entry name" value="ARAC-FAMILY TRANSCRIPTIONAL REGULATOR"/>
    <property type="match status" value="1"/>
</dbReference>
<dbReference type="InterPro" id="IPR018060">
    <property type="entry name" value="HTH_AraC"/>
</dbReference>
<dbReference type="Gene3D" id="3.40.50.880">
    <property type="match status" value="1"/>
</dbReference>
<evidence type="ECO:0000313" key="5">
    <source>
        <dbReference type="EMBL" id="GGX70841.1"/>
    </source>
</evidence>
<sequence length="389" mass="41439">MKSLADSARPARDEPAPPFVRTHVRASFGVVMRAIDGPRPRRPPGGPGASLTVSGVKISVLVVDGVFDSGLASVLDVLRTANELRHEVPQPPPPWEVACVSPRGPVRTAVGHRVETVAPEAAPAPGALVVPGVGHKRPGPLTAWVASPDQAPERELVRQARAARTPLAAACTGTFLLAESGVLDGQPATTTWWLAPDFRQRYPEVLLDETRMLTHAPGVSTAGAATAHLDLALSLVRDGSPALAELTARYLLIDTRPAQAGYAVPGHLARTDPMVAGYERWVREHLDRPLRIADAARSLGVSERTLQRAVDRVLGISPLRFAQRIRLEQAAHLLRTTGLPTDAVARRVGYENATTLTTLLRERLATTPGQLRRQSPPGAEGSGSGPRLA</sequence>
<organism evidence="5 6">
    <name type="scientific">Streptomyces hiroshimensis</name>
    <dbReference type="NCBI Taxonomy" id="66424"/>
    <lineage>
        <taxon>Bacteria</taxon>
        <taxon>Bacillati</taxon>
        <taxon>Actinomycetota</taxon>
        <taxon>Actinomycetes</taxon>
        <taxon>Kitasatosporales</taxon>
        <taxon>Streptomycetaceae</taxon>
        <taxon>Streptomyces</taxon>
    </lineage>
</organism>
<proteinExistence type="predicted"/>
<dbReference type="InterPro" id="IPR009057">
    <property type="entry name" value="Homeodomain-like_sf"/>
</dbReference>
<keyword evidence="1" id="KW-0805">Transcription regulation</keyword>
<feature type="compositionally biased region" description="Gly residues" evidence="3">
    <location>
        <begin position="380"/>
        <end position="389"/>
    </location>
</feature>
<feature type="domain" description="HTH araC/xylS-type" evidence="4">
    <location>
        <begin position="276"/>
        <end position="374"/>
    </location>
</feature>
<dbReference type="SUPFAM" id="SSF46689">
    <property type="entry name" value="Homeodomain-like"/>
    <property type="match status" value="2"/>
</dbReference>
<evidence type="ECO:0000259" key="4">
    <source>
        <dbReference type="PROSITE" id="PS01124"/>
    </source>
</evidence>
<dbReference type="PANTHER" id="PTHR43130:SF11">
    <property type="entry name" value="TRANSCRIPTIONAL REGULATORY PROTEIN"/>
    <property type="match status" value="1"/>
</dbReference>
<evidence type="ECO:0000256" key="3">
    <source>
        <dbReference type="SAM" id="MobiDB-lite"/>
    </source>
</evidence>
<gene>
    <name evidence="5" type="ORF">GCM10010324_14960</name>
</gene>
<dbReference type="SMART" id="SM00342">
    <property type="entry name" value="HTH_ARAC"/>
    <property type="match status" value="1"/>
</dbReference>
<evidence type="ECO:0000256" key="2">
    <source>
        <dbReference type="ARBA" id="ARBA00023163"/>
    </source>
</evidence>
<keyword evidence="2" id="KW-0804">Transcription</keyword>
<name>A0ABQ2Y8F4_9ACTN</name>
<dbReference type="Pfam" id="PF01965">
    <property type="entry name" value="DJ-1_PfpI"/>
    <property type="match status" value="1"/>
</dbReference>
<dbReference type="InterPro" id="IPR029062">
    <property type="entry name" value="Class_I_gatase-like"/>
</dbReference>
<dbReference type="Pfam" id="PF12833">
    <property type="entry name" value="HTH_18"/>
    <property type="match status" value="1"/>
</dbReference>